<dbReference type="Pfam" id="PF01794">
    <property type="entry name" value="Ferric_reduct"/>
    <property type="match status" value="1"/>
</dbReference>
<gene>
    <name evidence="8" type="ORF">PF002_g32363</name>
</gene>
<evidence type="ECO:0000259" key="7">
    <source>
        <dbReference type="Pfam" id="PF01794"/>
    </source>
</evidence>
<dbReference type="InterPro" id="IPR013130">
    <property type="entry name" value="Fe3_Rdtase_TM_dom"/>
</dbReference>
<feature type="transmembrane region" description="Helical" evidence="6">
    <location>
        <begin position="58"/>
        <end position="76"/>
    </location>
</feature>
<dbReference type="GO" id="GO:0005886">
    <property type="term" value="C:plasma membrane"/>
    <property type="evidence" value="ECO:0007669"/>
    <property type="project" value="TreeGrafter"/>
</dbReference>
<evidence type="ECO:0000256" key="5">
    <source>
        <dbReference type="ARBA" id="ARBA00023136"/>
    </source>
</evidence>
<keyword evidence="5 6" id="KW-0472">Membrane</keyword>
<evidence type="ECO:0000313" key="9">
    <source>
        <dbReference type="Proteomes" id="UP000440367"/>
    </source>
</evidence>
<protein>
    <recommendedName>
        <fullName evidence="7">Ferric oxidoreductase domain-containing protein</fullName>
    </recommendedName>
</protein>
<evidence type="ECO:0000256" key="4">
    <source>
        <dbReference type="ARBA" id="ARBA00023002"/>
    </source>
</evidence>
<keyword evidence="3 6" id="KW-1133">Transmembrane helix</keyword>
<feature type="transmembrane region" description="Helical" evidence="6">
    <location>
        <begin position="12"/>
        <end position="31"/>
    </location>
</feature>
<evidence type="ECO:0000256" key="2">
    <source>
        <dbReference type="ARBA" id="ARBA00022692"/>
    </source>
</evidence>
<evidence type="ECO:0000313" key="8">
    <source>
        <dbReference type="EMBL" id="KAE9161484.1"/>
    </source>
</evidence>
<dbReference type="PANTHER" id="PTHR11972:SF193">
    <property type="entry name" value="FAD-BINDING FR-TYPE DOMAIN-CONTAINING PROTEIN"/>
    <property type="match status" value="1"/>
</dbReference>
<dbReference type="Proteomes" id="UP000440367">
    <property type="component" value="Unassembled WGS sequence"/>
</dbReference>
<keyword evidence="2 6" id="KW-0812">Transmembrane</keyword>
<dbReference type="EMBL" id="QXGD01007132">
    <property type="protein sequence ID" value="KAE9161484.1"/>
    <property type="molecule type" value="Genomic_DNA"/>
</dbReference>
<feature type="domain" description="Ferric oxidoreductase" evidence="7">
    <location>
        <begin position="2"/>
        <end position="104"/>
    </location>
</feature>
<comment type="caution">
    <text evidence="8">The sequence shown here is derived from an EMBL/GenBank/DDBJ whole genome shotgun (WGS) entry which is preliminary data.</text>
</comment>
<evidence type="ECO:0000256" key="1">
    <source>
        <dbReference type="ARBA" id="ARBA00004141"/>
    </source>
</evidence>
<proteinExistence type="predicted"/>
<accession>A0A6A3V5P2</accession>
<name>A0A6A3V5P2_9STRA</name>
<organism evidence="8 9">
    <name type="scientific">Phytophthora fragariae</name>
    <dbReference type="NCBI Taxonomy" id="53985"/>
    <lineage>
        <taxon>Eukaryota</taxon>
        <taxon>Sar</taxon>
        <taxon>Stramenopiles</taxon>
        <taxon>Oomycota</taxon>
        <taxon>Peronosporomycetes</taxon>
        <taxon>Peronosporales</taxon>
        <taxon>Peronosporaceae</taxon>
        <taxon>Phytophthora</taxon>
    </lineage>
</organism>
<evidence type="ECO:0000256" key="3">
    <source>
        <dbReference type="ARBA" id="ARBA00022989"/>
    </source>
</evidence>
<sequence>MSYANGIKFHRWLGVAAVLTGVVHCGCYYYCWLLAGRWQQMALPCWDCSLRDRKGRKVWINVFGEAALLCFLLIGVTSVPWARRRMYNLFYNVHQLLFVAVIFTLLHWVRALWFLLPAFVAYLISRVLSHCNGSTAAQVVQFSALSPALCKLVIARAPGERGQFHVGQFVALGD</sequence>
<comment type="subcellular location">
    <subcellularLocation>
        <location evidence="1">Membrane</location>
        <topology evidence="1">Multi-pass membrane protein</topology>
    </subcellularLocation>
</comment>
<dbReference type="PANTHER" id="PTHR11972">
    <property type="entry name" value="NADPH OXIDASE"/>
    <property type="match status" value="1"/>
</dbReference>
<keyword evidence="4" id="KW-0560">Oxidoreductase</keyword>
<dbReference type="InterPro" id="IPR050369">
    <property type="entry name" value="RBOH/FRE"/>
</dbReference>
<evidence type="ECO:0000256" key="6">
    <source>
        <dbReference type="SAM" id="Phobius"/>
    </source>
</evidence>
<dbReference type="AlphaFoldDB" id="A0A6A3V5P2"/>
<dbReference type="GO" id="GO:0016491">
    <property type="term" value="F:oxidoreductase activity"/>
    <property type="evidence" value="ECO:0007669"/>
    <property type="project" value="UniProtKB-KW"/>
</dbReference>
<reference evidence="8 9" key="1">
    <citation type="submission" date="2018-08" db="EMBL/GenBank/DDBJ databases">
        <title>Genomic investigation of the strawberry pathogen Phytophthora fragariae indicates pathogenicity is determined by transcriptional variation in three key races.</title>
        <authorList>
            <person name="Adams T.M."/>
            <person name="Armitage A.D."/>
            <person name="Sobczyk M.K."/>
            <person name="Bates H.J."/>
            <person name="Dunwell J.M."/>
            <person name="Nellist C.F."/>
            <person name="Harrison R.J."/>
        </authorList>
    </citation>
    <scope>NUCLEOTIDE SEQUENCE [LARGE SCALE GENOMIC DNA]</scope>
    <source>
        <strain evidence="8 9">BC-1</strain>
    </source>
</reference>
<feature type="transmembrane region" description="Helical" evidence="6">
    <location>
        <begin position="96"/>
        <end position="124"/>
    </location>
</feature>